<dbReference type="GO" id="GO:0016787">
    <property type="term" value="F:hydrolase activity"/>
    <property type="evidence" value="ECO:0007669"/>
    <property type="project" value="UniProtKB-KW"/>
</dbReference>
<evidence type="ECO:0000256" key="14">
    <source>
        <dbReference type="ARBA" id="ARBA00023136"/>
    </source>
</evidence>
<keyword evidence="8" id="KW-0999">Mitochondrion inner membrane</keyword>
<evidence type="ECO:0000256" key="24">
    <source>
        <dbReference type="ARBA" id="ARBA00047969"/>
    </source>
</evidence>
<evidence type="ECO:0000256" key="16">
    <source>
        <dbReference type="ARBA" id="ARBA00035852"/>
    </source>
</evidence>
<evidence type="ECO:0000256" key="15">
    <source>
        <dbReference type="ARBA" id="ARBA00023273"/>
    </source>
</evidence>
<evidence type="ECO:0000256" key="26">
    <source>
        <dbReference type="ARBA" id="ARBA00048180"/>
    </source>
</evidence>
<dbReference type="GO" id="GO:0032587">
    <property type="term" value="C:ruffle membrane"/>
    <property type="evidence" value="ECO:0007669"/>
    <property type="project" value="UniProtKB-SubCell"/>
</dbReference>
<evidence type="ECO:0000256" key="23">
    <source>
        <dbReference type="ARBA" id="ARBA00047734"/>
    </source>
</evidence>
<keyword evidence="11" id="KW-0809">Transit peptide</keyword>
<evidence type="ECO:0000256" key="19">
    <source>
        <dbReference type="ARBA" id="ARBA00038848"/>
    </source>
</evidence>
<evidence type="ECO:0000256" key="18">
    <source>
        <dbReference type="ARBA" id="ARBA00038456"/>
    </source>
</evidence>
<keyword evidence="13" id="KW-0496">Mitochondrion</keyword>
<comment type="similarity">
    <text evidence="18">Belongs to the THEM4/THEM5 thioesterase family.</text>
</comment>
<dbReference type="InterPro" id="IPR052365">
    <property type="entry name" value="THEM4/THEM5_acyl-CoA_thioest"/>
</dbReference>
<evidence type="ECO:0000256" key="21">
    <source>
        <dbReference type="ARBA" id="ARBA00043210"/>
    </source>
</evidence>
<dbReference type="Proteomes" id="UP000002630">
    <property type="component" value="Linkage Group LG15"/>
</dbReference>
<comment type="catalytic activity">
    <reaction evidence="16">
        <text>(5Z,8Z,11Z,14Z)-eicosatetraenoyl-CoA + H2O = (5Z,8Z,11Z,14Z)-eicosatetraenoate + CoA + H(+)</text>
        <dbReference type="Rhea" id="RHEA:40151"/>
        <dbReference type="ChEBI" id="CHEBI:15377"/>
        <dbReference type="ChEBI" id="CHEBI:15378"/>
        <dbReference type="ChEBI" id="CHEBI:32395"/>
        <dbReference type="ChEBI" id="CHEBI:57287"/>
        <dbReference type="ChEBI" id="CHEBI:57368"/>
    </reaction>
    <physiologicalReaction direction="left-to-right" evidence="16">
        <dbReference type="Rhea" id="RHEA:40152"/>
    </physiologicalReaction>
</comment>
<comment type="catalytic activity">
    <reaction evidence="23">
        <text>hexadecanoyl-CoA + H2O = hexadecanoate + CoA + H(+)</text>
        <dbReference type="Rhea" id="RHEA:16645"/>
        <dbReference type="ChEBI" id="CHEBI:7896"/>
        <dbReference type="ChEBI" id="CHEBI:15377"/>
        <dbReference type="ChEBI" id="CHEBI:15378"/>
        <dbReference type="ChEBI" id="CHEBI:57287"/>
        <dbReference type="ChEBI" id="CHEBI:57379"/>
        <dbReference type="EC" id="3.1.2.2"/>
    </reaction>
    <physiologicalReaction direction="left-to-right" evidence="23">
        <dbReference type="Rhea" id="RHEA:16646"/>
    </physiologicalReaction>
</comment>
<feature type="region of interest" description="Disordered" evidence="27">
    <location>
        <begin position="1"/>
        <end position="42"/>
    </location>
</feature>
<protein>
    <recommendedName>
        <fullName evidence="20">Acyl-coenzyme A thioesterase THEM4</fullName>
        <ecNumber evidence="19">3.1.2.2</ecNumber>
    </recommendedName>
    <alternativeName>
        <fullName evidence="21">Thioesterase superfamily member 4</fullName>
    </alternativeName>
</protein>
<dbReference type="InterPro" id="IPR006683">
    <property type="entry name" value="Thioestr_dom"/>
</dbReference>
<gene>
    <name evidence="29" type="ORF">Esi_0041_0043</name>
</gene>
<evidence type="ECO:0000256" key="2">
    <source>
        <dbReference type="ARBA" id="ARBA00004569"/>
    </source>
</evidence>
<feature type="domain" description="Thioesterase" evidence="28">
    <location>
        <begin position="143"/>
        <end position="214"/>
    </location>
</feature>
<dbReference type="GO" id="GO:0005758">
    <property type="term" value="C:mitochondrial intermembrane space"/>
    <property type="evidence" value="ECO:0007669"/>
    <property type="project" value="UniProtKB-SubCell"/>
</dbReference>
<keyword evidence="10" id="KW-0276">Fatty acid metabolism</keyword>
<keyword evidence="9" id="KW-0378">Hydrolase</keyword>
<keyword evidence="15" id="KW-0966">Cell projection</keyword>
<evidence type="ECO:0000256" key="10">
    <source>
        <dbReference type="ARBA" id="ARBA00022832"/>
    </source>
</evidence>
<evidence type="ECO:0000256" key="17">
    <source>
        <dbReference type="ARBA" id="ARBA00037002"/>
    </source>
</evidence>
<feature type="compositionally biased region" description="Pro residues" evidence="27">
    <location>
        <begin position="278"/>
        <end position="292"/>
    </location>
</feature>
<evidence type="ECO:0000256" key="3">
    <source>
        <dbReference type="ARBA" id="ARBA00004632"/>
    </source>
</evidence>
<evidence type="ECO:0000256" key="9">
    <source>
        <dbReference type="ARBA" id="ARBA00022801"/>
    </source>
</evidence>
<feature type="compositionally biased region" description="Low complexity" evidence="27">
    <location>
        <begin position="319"/>
        <end position="330"/>
    </location>
</feature>
<dbReference type="GO" id="GO:0006631">
    <property type="term" value="P:fatty acid metabolic process"/>
    <property type="evidence" value="ECO:0007669"/>
    <property type="project" value="UniProtKB-KW"/>
</dbReference>
<keyword evidence="5" id="KW-1003">Cell membrane</keyword>
<dbReference type="GO" id="GO:0005743">
    <property type="term" value="C:mitochondrial inner membrane"/>
    <property type="evidence" value="ECO:0007669"/>
    <property type="project" value="UniProtKB-SubCell"/>
</dbReference>
<dbReference type="AlphaFoldDB" id="D8LMS8"/>
<feature type="compositionally biased region" description="Basic and acidic residues" evidence="27">
    <location>
        <begin position="1"/>
        <end position="10"/>
    </location>
</feature>
<accession>D8LMS8</accession>
<name>D8LMS8_ECTSI</name>
<evidence type="ECO:0000256" key="5">
    <source>
        <dbReference type="ARBA" id="ARBA00022475"/>
    </source>
</evidence>
<evidence type="ECO:0000256" key="6">
    <source>
        <dbReference type="ARBA" id="ARBA00022490"/>
    </source>
</evidence>
<dbReference type="EMBL" id="FN648608">
    <property type="protein sequence ID" value="CBN74729.1"/>
    <property type="molecule type" value="Genomic_DNA"/>
</dbReference>
<comment type="catalytic activity">
    <reaction evidence="25">
        <text>dodecanoyl-CoA + H2O = dodecanoate + CoA + H(+)</text>
        <dbReference type="Rhea" id="RHEA:30135"/>
        <dbReference type="ChEBI" id="CHEBI:15377"/>
        <dbReference type="ChEBI" id="CHEBI:15378"/>
        <dbReference type="ChEBI" id="CHEBI:18262"/>
        <dbReference type="ChEBI" id="CHEBI:57287"/>
        <dbReference type="ChEBI" id="CHEBI:57375"/>
    </reaction>
    <physiologicalReaction direction="left-to-right" evidence="25">
        <dbReference type="Rhea" id="RHEA:30136"/>
    </physiologicalReaction>
</comment>
<evidence type="ECO:0000256" key="8">
    <source>
        <dbReference type="ARBA" id="ARBA00022792"/>
    </source>
</evidence>
<keyword evidence="12" id="KW-0443">Lipid metabolism</keyword>
<evidence type="ECO:0000256" key="22">
    <source>
        <dbReference type="ARBA" id="ARBA00047588"/>
    </source>
</evidence>
<dbReference type="SUPFAM" id="SSF54637">
    <property type="entry name" value="Thioesterase/thiol ester dehydrase-isomerase"/>
    <property type="match status" value="1"/>
</dbReference>
<keyword evidence="14" id="KW-0472">Membrane</keyword>
<evidence type="ECO:0000256" key="20">
    <source>
        <dbReference type="ARBA" id="ARBA00040123"/>
    </source>
</evidence>
<evidence type="ECO:0000313" key="30">
    <source>
        <dbReference type="Proteomes" id="UP000002630"/>
    </source>
</evidence>
<evidence type="ECO:0000256" key="27">
    <source>
        <dbReference type="SAM" id="MobiDB-lite"/>
    </source>
</evidence>
<keyword evidence="30" id="KW-1185">Reference proteome</keyword>
<keyword evidence="7" id="KW-0053">Apoptosis</keyword>
<evidence type="ECO:0000256" key="4">
    <source>
        <dbReference type="ARBA" id="ARBA00004637"/>
    </source>
</evidence>
<comment type="catalytic activity">
    <reaction evidence="22">
        <text>octanoyl-CoA + H2O = octanoate + CoA + H(+)</text>
        <dbReference type="Rhea" id="RHEA:30143"/>
        <dbReference type="ChEBI" id="CHEBI:15377"/>
        <dbReference type="ChEBI" id="CHEBI:15378"/>
        <dbReference type="ChEBI" id="CHEBI:25646"/>
        <dbReference type="ChEBI" id="CHEBI:57287"/>
        <dbReference type="ChEBI" id="CHEBI:57386"/>
    </reaction>
    <physiologicalReaction direction="left-to-right" evidence="22">
        <dbReference type="Rhea" id="RHEA:30144"/>
    </physiologicalReaction>
</comment>
<evidence type="ECO:0000256" key="11">
    <source>
        <dbReference type="ARBA" id="ARBA00022946"/>
    </source>
</evidence>
<comment type="catalytic activity">
    <reaction evidence="17">
        <text>(9Z)-octadecenoyl-CoA + H2O = (9Z)-octadecenoate + CoA + H(+)</text>
        <dbReference type="Rhea" id="RHEA:40139"/>
        <dbReference type="ChEBI" id="CHEBI:15377"/>
        <dbReference type="ChEBI" id="CHEBI:15378"/>
        <dbReference type="ChEBI" id="CHEBI:30823"/>
        <dbReference type="ChEBI" id="CHEBI:57287"/>
        <dbReference type="ChEBI" id="CHEBI:57387"/>
    </reaction>
    <physiologicalReaction direction="left-to-right" evidence="17">
        <dbReference type="Rhea" id="RHEA:40140"/>
    </physiologicalReaction>
</comment>
<evidence type="ECO:0000256" key="25">
    <source>
        <dbReference type="ARBA" id="ARBA00048074"/>
    </source>
</evidence>
<evidence type="ECO:0000256" key="12">
    <source>
        <dbReference type="ARBA" id="ARBA00023098"/>
    </source>
</evidence>
<dbReference type="PANTHER" id="PTHR12418">
    <property type="entry name" value="ACYL-COENZYME A THIOESTERASE THEM4"/>
    <property type="match status" value="1"/>
</dbReference>
<evidence type="ECO:0000313" key="29">
    <source>
        <dbReference type="EMBL" id="CBN74729.1"/>
    </source>
</evidence>
<dbReference type="PANTHER" id="PTHR12418:SF19">
    <property type="entry name" value="ACYL-COENZYME A THIOESTERASE THEM4"/>
    <property type="match status" value="1"/>
</dbReference>
<feature type="compositionally biased region" description="Polar residues" evidence="27">
    <location>
        <begin position="14"/>
        <end position="29"/>
    </location>
</feature>
<feature type="region of interest" description="Disordered" evidence="27">
    <location>
        <begin position="233"/>
        <end position="342"/>
    </location>
</feature>
<comment type="catalytic activity">
    <reaction evidence="24">
        <text>decanoyl-CoA + H2O = decanoate + CoA + H(+)</text>
        <dbReference type="Rhea" id="RHEA:40059"/>
        <dbReference type="ChEBI" id="CHEBI:15377"/>
        <dbReference type="ChEBI" id="CHEBI:15378"/>
        <dbReference type="ChEBI" id="CHEBI:27689"/>
        <dbReference type="ChEBI" id="CHEBI:57287"/>
        <dbReference type="ChEBI" id="CHEBI:61430"/>
    </reaction>
    <physiologicalReaction direction="left-to-right" evidence="24">
        <dbReference type="Rhea" id="RHEA:40060"/>
    </physiologicalReaction>
</comment>
<comment type="subcellular location">
    <subcellularLocation>
        <location evidence="3">Cell projection</location>
        <location evidence="3">Ruffle membrane</location>
    </subcellularLocation>
    <subcellularLocation>
        <location evidence="1">Cytoplasm</location>
    </subcellularLocation>
    <subcellularLocation>
        <location evidence="4">Mitochondrion inner membrane</location>
        <topology evidence="4">Peripheral membrane protein</topology>
    </subcellularLocation>
    <subcellularLocation>
        <location evidence="2">Mitochondrion intermembrane space</location>
    </subcellularLocation>
</comment>
<dbReference type="OrthoDB" id="506431at2759"/>
<dbReference type="InterPro" id="IPR029069">
    <property type="entry name" value="HotDog_dom_sf"/>
</dbReference>
<reference evidence="29 30" key="1">
    <citation type="journal article" date="2010" name="Nature">
        <title>The Ectocarpus genome and the independent evolution of multicellularity in brown algae.</title>
        <authorList>
            <person name="Cock J.M."/>
            <person name="Sterck L."/>
            <person name="Rouze P."/>
            <person name="Scornet D."/>
            <person name="Allen A.E."/>
            <person name="Amoutzias G."/>
            <person name="Anthouard V."/>
            <person name="Artiguenave F."/>
            <person name="Aury J.M."/>
            <person name="Badger J.H."/>
            <person name="Beszteri B."/>
            <person name="Billiau K."/>
            <person name="Bonnet E."/>
            <person name="Bothwell J.H."/>
            <person name="Bowler C."/>
            <person name="Boyen C."/>
            <person name="Brownlee C."/>
            <person name="Carrano C.J."/>
            <person name="Charrier B."/>
            <person name="Cho G.Y."/>
            <person name="Coelho S.M."/>
            <person name="Collen J."/>
            <person name="Corre E."/>
            <person name="Da Silva C."/>
            <person name="Delage L."/>
            <person name="Delaroque N."/>
            <person name="Dittami S.M."/>
            <person name="Doulbeau S."/>
            <person name="Elias M."/>
            <person name="Farnham G."/>
            <person name="Gachon C.M."/>
            <person name="Gschloessl B."/>
            <person name="Heesch S."/>
            <person name="Jabbari K."/>
            <person name="Jubin C."/>
            <person name="Kawai H."/>
            <person name="Kimura K."/>
            <person name="Kloareg B."/>
            <person name="Kupper F.C."/>
            <person name="Lang D."/>
            <person name="Le Bail A."/>
            <person name="Leblanc C."/>
            <person name="Lerouge P."/>
            <person name="Lohr M."/>
            <person name="Lopez P.J."/>
            <person name="Martens C."/>
            <person name="Maumus F."/>
            <person name="Michel G."/>
            <person name="Miranda-Saavedra D."/>
            <person name="Morales J."/>
            <person name="Moreau H."/>
            <person name="Motomura T."/>
            <person name="Nagasato C."/>
            <person name="Napoli C.A."/>
            <person name="Nelson D.R."/>
            <person name="Nyvall-Collen P."/>
            <person name="Peters A.F."/>
            <person name="Pommier C."/>
            <person name="Potin P."/>
            <person name="Poulain J."/>
            <person name="Quesneville H."/>
            <person name="Read B."/>
            <person name="Rensing S.A."/>
            <person name="Ritter A."/>
            <person name="Rousvoal S."/>
            <person name="Samanta M."/>
            <person name="Samson G."/>
            <person name="Schroeder D.C."/>
            <person name="Segurens B."/>
            <person name="Strittmatter M."/>
            <person name="Tonon T."/>
            <person name="Tregear J.W."/>
            <person name="Valentin K."/>
            <person name="von Dassow P."/>
            <person name="Yamagishi T."/>
            <person name="Van de Peer Y."/>
            <person name="Wincker P."/>
        </authorList>
    </citation>
    <scope>NUCLEOTIDE SEQUENCE [LARGE SCALE GENOMIC DNA]</scope>
    <source>
        <strain evidence="30">Ec32 / CCAP1310/4</strain>
    </source>
</reference>
<dbReference type="EMBL" id="FN649740">
    <property type="protein sequence ID" value="CBN74729.1"/>
    <property type="molecule type" value="Genomic_DNA"/>
</dbReference>
<dbReference type="CDD" id="cd03443">
    <property type="entry name" value="PaaI_thioesterase"/>
    <property type="match status" value="1"/>
</dbReference>
<dbReference type="EC" id="3.1.2.2" evidence="19"/>
<dbReference type="InParanoid" id="D8LMS8"/>
<evidence type="ECO:0000256" key="1">
    <source>
        <dbReference type="ARBA" id="ARBA00004496"/>
    </source>
</evidence>
<organism evidence="29 30">
    <name type="scientific">Ectocarpus siliculosus</name>
    <name type="common">Brown alga</name>
    <name type="synonym">Conferva siliculosa</name>
    <dbReference type="NCBI Taxonomy" id="2880"/>
    <lineage>
        <taxon>Eukaryota</taxon>
        <taxon>Sar</taxon>
        <taxon>Stramenopiles</taxon>
        <taxon>Ochrophyta</taxon>
        <taxon>PX clade</taxon>
        <taxon>Phaeophyceae</taxon>
        <taxon>Ectocarpales</taxon>
        <taxon>Ectocarpaceae</taxon>
        <taxon>Ectocarpus</taxon>
    </lineage>
</organism>
<sequence>MRTRSAEAGRRSNGRQTTSAKVSPRTETTIPPAALPRASVDRAPRIAPRGIMRVAYRRRHAGPDGQIPDFLRSEFKSGSWERTGFDIDFPAIAKEPAVAAAIGYTGRNFIGDAMDIRRWYNRDANVMAGSVVFSLGCEGPPDHVHGGAVSTALDDVLGTMAWREVGFPRWGLPTMRLTVRFLAGAPMERQLRFDTRVVKREGRKVFVEAALRDPTCGNKLLAEGEGLFYLRKRPASPQTQQPPLTTRPPPTSDAAAKSSHGRLTPSSAERGAERSQLPMPPPPPTPSPPTPSPSFGTGNPNAVANLIAFYRGAGGGDPTTTATATATATANALRQRQRRSRL</sequence>
<proteinExistence type="inferred from homology"/>
<evidence type="ECO:0000256" key="13">
    <source>
        <dbReference type="ARBA" id="ARBA00023128"/>
    </source>
</evidence>
<keyword evidence="6" id="KW-0963">Cytoplasm</keyword>
<dbReference type="Gene3D" id="3.10.129.10">
    <property type="entry name" value="Hotdog Thioesterase"/>
    <property type="match status" value="1"/>
</dbReference>
<comment type="catalytic activity">
    <reaction evidence="26">
        <text>tetradecanoyl-CoA + H2O = tetradecanoate + CoA + H(+)</text>
        <dbReference type="Rhea" id="RHEA:40119"/>
        <dbReference type="ChEBI" id="CHEBI:15377"/>
        <dbReference type="ChEBI" id="CHEBI:15378"/>
        <dbReference type="ChEBI" id="CHEBI:30807"/>
        <dbReference type="ChEBI" id="CHEBI:57287"/>
        <dbReference type="ChEBI" id="CHEBI:57385"/>
    </reaction>
    <physiologicalReaction direction="left-to-right" evidence="26">
        <dbReference type="Rhea" id="RHEA:40120"/>
    </physiologicalReaction>
</comment>
<evidence type="ECO:0000256" key="7">
    <source>
        <dbReference type="ARBA" id="ARBA00022703"/>
    </source>
</evidence>
<dbReference type="STRING" id="2880.D8LMS8"/>
<dbReference type="Pfam" id="PF03061">
    <property type="entry name" value="4HBT"/>
    <property type="match status" value="1"/>
</dbReference>
<evidence type="ECO:0000259" key="28">
    <source>
        <dbReference type="Pfam" id="PF03061"/>
    </source>
</evidence>